<dbReference type="InterPro" id="IPR000014">
    <property type="entry name" value="PAS"/>
</dbReference>
<dbReference type="InterPro" id="IPR013656">
    <property type="entry name" value="PAS_4"/>
</dbReference>
<dbReference type="Gene3D" id="3.30.450.20">
    <property type="entry name" value="PAS domain"/>
    <property type="match status" value="1"/>
</dbReference>
<proteinExistence type="predicted"/>
<dbReference type="SUPFAM" id="SSF55785">
    <property type="entry name" value="PYP-like sensor domain (PAS domain)"/>
    <property type="match status" value="1"/>
</dbReference>
<sequence length="130" mass="14407">MSQKEIELILMRQLASYLAMPVFLVDTDGTLIYYNDPAERLLGRRFDETGEMPVQEWSTAFTPVDEAGAPLPPDALPLVIALSEGRPAHRRFGIRGLDNAVRQIEVTAFPLLGQGDRHLGAVALFWEVGT</sequence>
<name>A0A6J4JAS5_9BACT</name>
<gene>
    <name evidence="2" type="ORF">AVDCRST_MAG63-3112</name>
</gene>
<dbReference type="AlphaFoldDB" id="A0A6J4JAS5"/>
<reference evidence="2" key="1">
    <citation type="submission" date="2020-02" db="EMBL/GenBank/DDBJ databases">
        <authorList>
            <person name="Meier V. D."/>
        </authorList>
    </citation>
    <scope>NUCLEOTIDE SEQUENCE</scope>
    <source>
        <strain evidence="2">AVDCRST_MAG63</strain>
    </source>
</reference>
<dbReference type="Pfam" id="PF08448">
    <property type="entry name" value="PAS_4"/>
    <property type="match status" value="1"/>
</dbReference>
<dbReference type="EMBL" id="CADCTO010000403">
    <property type="protein sequence ID" value="CAA9273163.1"/>
    <property type="molecule type" value="Genomic_DNA"/>
</dbReference>
<accession>A0A6J4JAS5</accession>
<dbReference type="InterPro" id="IPR035965">
    <property type="entry name" value="PAS-like_dom_sf"/>
</dbReference>
<protein>
    <recommendedName>
        <fullName evidence="1">PAS domain-containing protein</fullName>
    </recommendedName>
</protein>
<dbReference type="PROSITE" id="PS50112">
    <property type="entry name" value="PAS"/>
    <property type="match status" value="1"/>
</dbReference>
<evidence type="ECO:0000313" key="2">
    <source>
        <dbReference type="EMBL" id="CAA9273163.1"/>
    </source>
</evidence>
<organism evidence="2">
    <name type="scientific">uncultured Armatimonadetes bacterium</name>
    <dbReference type="NCBI Taxonomy" id="157466"/>
    <lineage>
        <taxon>Bacteria</taxon>
        <taxon>Bacillati</taxon>
        <taxon>Armatimonadota</taxon>
        <taxon>environmental samples</taxon>
    </lineage>
</organism>
<evidence type="ECO:0000259" key="1">
    <source>
        <dbReference type="PROSITE" id="PS50112"/>
    </source>
</evidence>
<dbReference type="CDD" id="cd00130">
    <property type="entry name" value="PAS"/>
    <property type="match status" value="1"/>
</dbReference>
<feature type="domain" description="PAS" evidence="1">
    <location>
        <begin position="7"/>
        <end position="48"/>
    </location>
</feature>